<dbReference type="HOGENOM" id="CLU_129803_0_0_6"/>
<dbReference type="EMBL" id="CP002738">
    <property type="protein sequence ID" value="AEF99613.1"/>
    <property type="molecule type" value="Genomic_DNA"/>
</dbReference>
<reference evidence="1 2" key="1">
    <citation type="journal article" date="2011" name="J. Bacteriol.">
        <title>Complete Genome Sequence of the Aerobic Marine Methanotroph Methylomonas methanica MC09.</title>
        <authorList>
            <person name="Boden R."/>
            <person name="Cunliffe M."/>
            <person name="Scanlan J."/>
            <person name="Moussard H."/>
            <person name="Kits K.D."/>
            <person name="Klotz M.G."/>
            <person name="Jetten M.S."/>
            <person name="Vuilleumier S."/>
            <person name="Han J."/>
            <person name="Peters L."/>
            <person name="Mikhailova N."/>
            <person name="Teshima H."/>
            <person name="Tapia R."/>
            <person name="Kyrpides N."/>
            <person name="Ivanova N."/>
            <person name="Pagani I."/>
            <person name="Cheng J.F."/>
            <person name="Goodwin L."/>
            <person name="Han C."/>
            <person name="Hauser L."/>
            <person name="Land M.L."/>
            <person name="Lapidus A."/>
            <person name="Lucas S."/>
            <person name="Pitluck S."/>
            <person name="Woyke T."/>
            <person name="Stein L."/>
            <person name="Murrell J.C."/>
        </authorList>
    </citation>
    <scope>NUCLEOTIDE SEQUENCE [LARGE SCALE GENOMIC DNA]</scope>
    <source>
        <strain evidence="1 2">MC09</strain>
    </source>
</reference>
<sequence>MIENILHNQEILATILRANFHSEGIEFFTPSHFSQQLGYMNRPRGYVIAPHVHNPVPREVQFTKEVLFIKSGKVRVDFYDDNQSYLESRILNQGDIVLLAFGGHGFEMLEASEIVEVKQGPYAGDADKTRFEPVSNQKVIFKG</sequence>
<dbReference type="OrthoDB" id="9796518at2"/>
<dbReference type="Proteomes" id="UP000008888">
    <property type="component" value="Chromosome"/>
</dbReference>
<dbReference type="eggNOG" id="ENOG50315N7">
    <property type="taxonomic scope" value="Bacteria"/>
</dbReference>
<gene>
    <name evidence="1" type="ordered locus">Metme_1185</name>
</gene>
<reference evidence="2" key="3">
    <citation type="submission" date="2011-05" db="EMBL/GenBank/DDBJ databases">
        <title>Complete sequence of Methylomonas methanica MC09.</title>
        <authorList>
            <consortium name="US DOE Joint Genome Institute"/>
            <person name="Lucas S."/>
            <person name="Han J."/>
            <person name="Lapidus A."/>
            <person name="Cheng J.-F."/>
            <person name="Goodwin L."/>
            <person name="Pitluck S."/>
            <person name="Peters L."/>
            <person name="Mikhailova N."/>
            <person name="Teshima H."/>
            <person name="Han C."/>
            <person name="Tapia R."/>
            <person name="Land M."/>
            <person name="Hauser L."/>
            <person name="Kyrpides N."/>
            <person name="Ivanova N."/>
            <person name="Pagani I."/>
            <person name="Stein L."/>
            <person name="Woyke T."/>
        </authorList>
    </citation>
    <scope>NUCLEOTIDE SEQUENCE [LARGE SCALE GENOMIC DNA]</scope>
    <source>
        <strain evidence="2">MC09</strain>
    </source>
</reference>
<keyword evidence="2" id="KW-1185">Reference proteome</keyword>
<protein>
    <recommendedName>
        <fullName evidence="3">Mannose-6-phosphate isomerase-like protein (Cupin superfamily)</fullName>
    </recommendedName>
</protein>
<accession>F9ZWE4</accession>
<dbReference type="STRING" id="857087.Metme_1185"/>
<organism evidence="1 2">
    <name type="scientific">Methylomonas methanica (strain DSM 25384 / MC09)</name>
    <dbReference type="NCBI Taxonomy" id="857087"/>
    <lineage>
        <taxon>Bacteria</taxon>
        <taxon>Pseudomonadati</taxon>
        <taxon>Pseudomonadota</taxon>
        <taxon>Gammaproteobacteria</taxon>
        <taxon>Methylococcales</taxon>
        <taxon>Methylococcaceae</taxon>
        <taxon>Methylomonas</taxon>
    </lineage>
</organism>
<evidence type="ECO:0000313" key="2">
    <source>
        <dbReference type="Proteomes" id="UP000008888"/>
    </source>
</evidence>
<dbReference type="AlphaFoldDB" id="F9ZWE4"/>
<evidence type="ECO:0000313" key="1">
    <source>
        <dbReference type="EMBL" id="AEF99613.1"/>
    </source>
</evidence>
<dbReference type="SUPFAM" id="SSF51182">
    <property type="entry name" value="RmlC-like cupins"/>
    <property type="match status" value="1"/>
</dbReference>
<reference key="2">
    <citation type="submission" date="2011-05" db="EMBL/GenBank/DDBJ databases">
        <title>Complete genome sequence of the aerobic marine methanotroph Methylomonas methanica MC09.</title>
        <authorList>
            <person name="Boden R."/>
            <person name="Cunliffe M."/>
            <person name="Scanlan J."/>
            <person name="Moussard H."/>
            <person name="Kits K.D."/>
            <person name="Klotz M."/>
            <person name="Jetten M."/>
            <person name="Vuilleumier S."/>
            <person name="Han J."/>
            <person name="Peters L."/>
            <person name="Mikhailova N."/>
            <person name="Teshima H."/>
            <person name="Tapia R."/>
            <person name="Kyrpides N."/>
            <person name="Ivanova N."/>
            <person name="Pagani I."/>
            <person name="Cheng J.-F."/>
            <person name="Goodwin L."/>
            <person name="Han C."/>
            <person name="Hauser L."/>
            <person name="Land M."/>
            <person name="Lapidus A."/>
            <person name="Lucas S."/>
            <person name="Pitluck S."/>
            <person name="Woyke T."/>
            <person name="Stein L.Y."/>
            <person name="Murrell C."/>
        </authorList>
    </citation>
    <scope>NUCLEOTIDE SEQUENCE</scope>
    <source>
        <strain>MC09</strain>
    </source>
</reference>
<name>F9ZWE4_METMM</name>
<dbReference type="InterPro" id="IPR011051">
    <property type="entry name" value="RmlC_Cupin_sf"/>
</dbReference>
<dbReference type="RefSeq" id="WP_013817878.1">
    <property type="nucleotide sequence ID" value="NC_015572.1"/>
</dbReference>
<proteinExistence type="predicted"/>
<evidence type="ECO:0008006" key="3">
    <source>
        <dbReference type="Google" id="ProtNLM"/>
    </source>
</evidence>
<dbReference type="KEGG" id="mmt:Metme_1185"/>